<feature type="compositionally biased region" description="Polar residues" evidence="1">
    <location>
        <begin position="762"/>
        <end position="774"/>
    </location>
</feature>
<feature type="compositionally biased region" description="Low complexity" evidence="1">
    <location>
        <begin position="745"/>
        <end position="756"/>
    </location>
</feature>
<feature type="compositionally biased region" description="Polar residues" evidence="1">
    <location>
        <begin position="661"/>
        <end position="675"/>
    </location>
</feature>
<protein>
    <recommendedName>
        <fullName evidence="4">Leucine Rich Repeat family protein</fullName>
    </recommendedName>
</protein>
<feature type="region of interest" description="Disordered" evidence="1">
    <location>
        <begin position="691"/>
        <end position="906"/>
    </location>
</feature>
<evidence type="ECO:0000256" key="1">
    <source>
        <dbReference type="SAM" id="MobiDB-lite"/>
    </source>
</evidence>
<feature type="region of interest" description="Disordered" evidence="1">
    <location>
        <begin position="639"/>
        <end position="675"/>
    </location>
</feature>
<accession>A0ABR2GZX4</accession>
<dbReference type="InterPro" id="IPR032675">
    <property type="entry name" value="LRR_dom_sf"/>
</dbReference>
<feature type="compositionally biased region" description="Basic residues" evidence="1">
    <location>
        <begin position="881"/>
        <end position="894"/>
    </location>
</feature>
<dbReference type="Proteomes" id="UP001470230">
    <property type="component" value="Unassembled WGS sequence"/>
</dbReference>
<comment type="caution">
    <text evidence="2">The sequence shown here is derived from an EMBL/GenBank/DDBJ whole genome shotgun (WGS) entry which is preliminary data.</text>
</comment>
<keyword evidence="3" id="KW-1185">Reference proteome</keyword>
<evidence type="ECO:0000313" key="2">
    <source>
        <dbReference type="EMBL" id="KAK8839456.1"/>
    </source>
</evidence>
<gene>
    <name evidence="2" type="ORF">M9Y10_031811</name>
</gene>
<reference evidence="2 3" key="1">
    <citation type="submission" date="2024-04" db="EMBL/GenBank/DDBJ databases">
        <title>Tritrichomonas musculus Genome.</title>
        <authorList>
            <person name="Alves-Ferreira E."/>
            <person name="Grigg M."/>
            <person name="Lorenzi H."/>
            <person name="Galac M."/>
        </authorList>
    </citation>
    <scope>NUCLEOTIDE SEQUENCE [LARGE SCALE GENOMIC DNA]</scope>
    <source>
        <strain evidence="2 3">EAF2021</strain>
    </source>
</reference>
<evidence type="ECO:0008006" key="4">
    <source>
        <dbReference type="Google" id="ProtNLM"/>
    </source>
</evidence>
<dbReference type="SUPFAM" id="SSF52047">
    <property type="entry name" value="RNI-like"/>
    <property type="match status" value="1"/>
</dbReference>
<evidence type="ECO:0000313" key="3">
    <source>
        <dbReference type="Proteomes" id="UP001470230"/>
    </source>
</evidence>
<dbReference type="InterPro" id="IPR051279">
    <property type="entry name" value="PP1-Reg/Actin-Interact_Protein"/>
</dbReference>
<dbReference type="Gene3D" id="3.80.10.10">
    <property type="entry name" value="Ribonuclease Inhibitor"/>
    <property type="match status" value="1"/>
</dbReference>
<organism evidence="2 3">
    <name type="scientific">Tritrichomonas musculus</name>
    <dbReference type="NCBI Taxonomy" id="1915356"/>
    <lineage>
        <taxon>Eukaryota</taxon>
        <taxon>Metamonada</taxon>
        <taxon>Parabasalia</taxon>
        <taxon>Tritrichomonadida</taxon>
        <taxon>Tritrichomonadidae</taxon>
        <taxon>Tritrichomonas</taxon>
    </lineage>
</organism>
<sequence>MDLDLKKRVLSVIESFGLNNLFIAQAKKADSFFKPRIIVAINDRCLMTFNIKGTKTTNQFSWLTTKYIGRELNKLRFQFDKVKFAFECTEEALFRAVWSSLQNILTNSELKAIKFDQFNFPPIYSYPPSSALNRIKERAILLKEQVYDNTLEHIKSILIYSQPDVNISEIPGIDKFLSIILDSLPFWSNIQVLTISEMGIIDPYEVCQQYASYFNSLKLLEMNCKKSEDFQAFMTELSRKNENQPRNLYGLSFIRSEFEKDELNTLQQFIISENIQCLELHDAINRNTMLHFYTQFLAMSMMKNLKILNLDHTKNISNDISVIVPKCSNLIALSLADCGIEVSEVLFQLSRLLKLRTLNLSNNTCRKVINGLPPNITTLYLNSVNWCFQTLQLFLTNLPRHHLTLHLSNIGMQQNSDYDDLFVKLPTSRSNFLTGLSWDGNRIEQSLFDFLGKNRYLQFLSLSNCFSKDNEKEVTMFQNYLTQFHTLKKLIIQGSKKKYLGNLVELVINGILRSPQIEFLDITQNKSGDFGLTQMRRLLSFRTSLRCFIFDRTKPTSFNALSSFLTDSTQYRNLRISFPLKDMRSMLKKGKINADQFSQIQSHFISSTKPECIYIEFYNNDFPRFFSPAEIEELSKPVDDFEAPKNPPQQERQERQEQKQAGTPKSKQNTTSYNVNYNFGTLNMKALKSTAKNDLLPDNGSPSRRERERQQQSPNKTSNQNDYLLRQNRKIAKMTPKESNDFDSESASYNQESSSNDFFIPNNYNNDFEAQTVKNRPIRNNLKPSTKQKVTKTKRTNKAASLAPVKKRKQQQHRNRDNDDDNDEVRETGSARRTRKTVRSTASSQRPKTTRKNRTNNRFIFDDNNEIEDFENVRPTPNSTRSRRSAASRKKVRRVVNNNDDDIPYDDDDYGYDNDRENHADNNVRPVLRTKKAAASRRRTNRDFFNRDDDDELGEEEDQRLLVTYQMPKWDFPLKMKFVYDTDTVKRIEEKYSDNSFVSLILSEIEERPSQRNTVSNKRK</sequence>
<name>A0ABR2GZX4_9EUKA</name>
<dbReference type="PANTHER" id="PTHR24112:SF64">
    <property type="entry name" value="CHROMOSOME UNDETERMINED SCAFFOLD_46, WHOLE GENOME SHOTGUN SEQUENCE"/>
    <property type="match status" value="1"/>
</dbReference>
<dbReference type="PANTHER" id="PTHR24112">
    <property type="entry name" value="LEUCINE-RICH REPEAT, ISOFORM F-RELATED"/>
    <property type="match status" value="1"/>
</dbReference>
<dbReference type="EMBL" id="JAPFFF010000051">
    <property type="protein sequence ID" value="KAK8839456.1"/>
    <property type="molecule type" value="Genomic_DNA"/>
</dbReference>
<proteinExistence type="predicted"/>